<evidence type="ECO:0000313" key="3">
    <source>
        <dbReference type="Proteomes" id="UP000007796"/>
    </source>
</evidence>
<protein>
    <submittedName>
        <fullName evidence="2">Uncharacterized protein</fullName>
    </submittedName>
</protein>
<dbReference type="EMBL" id="GL629807">
    <property type="protein sequence ID" value="EFW99865.1"/>
    <property type="molecule type" value="Genomic_DNA"/>
</dbReference>
<dbReference type="HOGENOM" id="CLU_049467_0_0_1"/>
<name>F0XRA4_GROCL</name>
<feature type="compositionally biased region" description="Low complexity" evidence="1">
    <location>
        <begin position="251"/>
        <end position="267"/>
    </location>
</feature>
<evidence type="ECO:0000313" key="2">
    <source>
        <dbReference type="EMBL" id="EFW99865.1"/>
    </source>
</evidence>
<reference evidence="2 3" key="1">
    <citation type="journal article" date="2011" name="Proc. Natl. Acad. Sci. U.S.A.">
        <title>Genome and transcriptome analyses of the mountain pine beetle-fungal symbiont Grosmannia clavigera, a lodgepole pine pathogen.</title>
        <authorList>
            <person name="DiGuistini S."/>
            <person name="Wang Y."/>
            <person name="Liao N.Y."/>
            <person name="Taylor G."/>
            <person name="Tanguay P."/>
            <person name="Feau N."/>
            <person name="Henrissat B."/>
            <person name="Chan S.K."/>
            <person name="Hesse-Orce U."/>
            <person name="Alamouti S.M."/>
            <person name="Tsui C.K.M."/>
            <person name="Docking R.T."/>
            <person name="Levasseur A."/>
            <person name="Haridas S."/>
            <person name="Robertson G."/>
            <person name="Birol I."/>
            <person name="Holt R.A."/>
            <person name="Marra M.A."/>
            <person name="Hamelin R.C."/>
            <person name="Hirst M."/>
            <person name="Jones S.J.M."/>
            <person name="Bohlmann J."/>
            <person name="Breuil C."/>
        </authorList>
    </citation>
    <scope>NUCLEOTIDE SEQUENCE [LARGE SCALE GENOMIC DNA]</scope>
    <source>
        <strain evidence="3">kw1407 / UAMH 11150</strain>
    </source>
</reference>
<sequence>MMPYMSSSNYAAYPQPAQMNMYNQSEAFLEDMSKQLVDASSVLRRRHSRGSAASQRTPGSAMRIVKPSSASNSPRSMTQARRRTVVTDDVNFVASQQPIHVTSAMVDPQAYFYPPQQQYAHTRDIGNTSRPARPVSWHPSSTLAVPNQFALSMSTQFQMQAYGTPAMASAIDPESFPCLQSMTFSPAAYSSQTSPSTSFSPYSGAFDTHTASQFYSPNPWAVSPSINANGIMFDKLPSPVDCPALVPTSIPSQSSEQTYQQPQMQQQAEPQNLTFVDEPENSWNTLASQGFSRCAAPPTPPDNYYSTAANPVEAPLQEDESDGEILVGMGLYDSPNKELVDITLESYRSSVAQLMGAGYKYPEPTGKGLKLEDAWEPPENMDNDDDNDDEDDDEDDAEGEDQ</sequence>
<feature type="region of interest" description="Disordered" evidence="1">
    <location>
        <begin position="248"/>
        <end position="267"/>
    </location>
</feature>
<proteinExistence type="predicted"/>
<dbReference type="AlphaFoldDB" id="F0XRA4"/>
<feature type="compositionally biased region" description="Polar residues" evidence="1">
    <location>
        <begin position="68"/>
        <end position="79"/>
    </location>
</feature>
<evidence type="ECO:0000256" key="1">
    <source>
        <dbReference type="SAM" id="MobiDB-lite"/>
    </source>
</evidence>
<dbReference type="GeneID" id="25974751"/>
<dbReference type="STRING" id="655863.F0XRA4"/>
<dbReference type="RefSeq" id="XP_014169280.1">
    <property type="nucleotide sequence ID" value="XM_014313805.1"/>
</dbReference>
<gene>
    <name evidence="2" type="ORF">CMQ_183</name>
</gene>
<dbReference type="InParanoid" id="F0XRA4"/>
<keyword evidence="3" id="KW-1185">Reference proteome</keyword>
<accession>F0XRA4</accession>
<feature type="compositionally biased region" description="Acidic residues" evidence="1">
    <location>
        <begin position="374"/>
        <end position="402"/>
    </location>
</feature>
<feature type="region of interest" description="Disordered" evidence="1">
    <location>
        <begin position="43"/>
        <end position="79"/>
    </location>
</feature>
<dbReference type="eggNOG" id="ENOG502SYFI">
    <property type="taxonomic scope" value="Eukaryota"/>
</dbReference>
<dbReference type="Proteomes" id="UP000007796">
    <property type="component" value="Unassembled WGS sequence"/>
</dbReference>
<dbReference type="OrthoDB" id="5378435at2759"/>
<organism evidence="3">
    <name type="scientific">Grosmannia clavigera (strain kw1407 / UAMH 11150)</name>
    <name type="common">Blue stain fungus</name>
    <name type="synonym">Graphiocladiella clavigera</name>
    <dbReference type="NCBI Taxonomy" id="655863"/>
    <lineage>
        <taxon>Eukaryota</taxon>
        <taxon>Fungi</taxon>
        <taxon>Dikarya</taxon>
        <taxon>Ascomycota</taxon>
        <taxon>Pezizomycotina</taxon>
        <taxon>Sordariomycetes</taxon>
        <taxon>Sordariomycetidae</taxon>
        <taxon>Ophiostomatales</taxon>
        <taxon>Ophiostomataceae</taxon>
        <taxon>Leptographium</taxon>
    </lineage>
</organism>
<feature type="region of interest" description="Disordered" evidence="1">
    <location>
        <begin position="358"/>
        <end position="402"/>
    </location>
</feature>